<gene>
    <name evidence="2" type="ORF">ACFO6W_05295</name>
</gene>
<dbReference type="EMBL" id="JBHSGN010000045">
    <property type="protein sequence ID" value="MFC4673099.1"/>
    <property type="molecule type" value="Genomic_DNA"/>
</dbReference>
<comment type="caution">
    <text evidence="2">The sequence shown here is derived from an EMBL/GenBank/DDBJ whole genome shotgun (WGS) entry which is preliminary data.</text>
</comment>
<reference evidence="3" key="1">
    <citation type="journal article" date="2019" name="Int. J. Syst. Evol. Microbiol.">
        <title>The Global Catalogue of Microorganisms (GCM) 10K type strain sequencing project: providing services to taxonomists for standard genome sequencing and annotation.</title>
        <authorList>
            <consortium name="The Broad Institute Genomics Platform"/>
            <consortium name="The Broad Institute Genome Sequencing Center for Infectious Disease"/>
            <person name="Wu L."/>
            <person name="Ma J."/>
        </authorList>
    </citation>
    <scope>NUCLEOTIDE SEQUENCE [LARGE SCALE GENOMIC DNA]</scope>
    <source>
        <strain evidence="3">CCUG 66188</strain>
    </source>
</reference>
<dbReference type="SUPFAM" id="SSF49265">
    <property type="entry name" value="Fibronectin type III"/>
    <property type="match status" value="1"/>
</dbReference>
<dbReference type="Proteomes" id="UP001596023">
    <property type="component" value="Unassembled WGS sequence"/>
</dbReference>
<evidence type="ECO:0008006" key="4">
    <source>
        <dbReference type="Google" id="ProtNLM"/>
    </source>
</evidence>
<name>A0ABV9KSV0_9BACT</name>
<proteinExistence type="predicted"/>
<organism evidence="2 3">
    <name type="scientific">Dysgonomonas termitidis</name>
    <dbReference type="NCBI Taxonomy" id="1516126"/>
    <lineage>
        <taxon>Bacteria</taxon>
        <taxon>Pseudomonadati</taxon>
        <taxon>Bacteroidota</taxon>
        <taxon>Bacteroidia</taxon>
        <taxon>Bacteroidales</taxon>
        <taxon>Dysgonomonadaceae</taxon>
        <taxon>Dysgonomonas</taxon>
    </lineage>
</organism>
<keyword evidence="3" id="KW-1185">Reference proteome</keyword>
<evidence type="ECO:0000256" key="1">
    <source>
        <dbReference type="SAM" id="Phobius"/>
    </source>
</evidence>
<keyword evidence="1" id="KW-1133">Transmembrane helix</keyword>
<dbReference type="Gene3D" id="2.60.40.10">
    <property type="entry name" value="Immunoglobulins"/>
    <property type="match status" value="2"/>
</dbReference>
<dbReference type="RefSeq" id="WP_379994331.1">
    <property type="nucleotide sequence ID" value="NZ_JBHSGN010000045.1"/>
</dbReference>
<keyword evidence="1" id="KW-0812">Transmembrane</keyword>
<feature type="transmembrane region" description="Helical" evidence="1">
    <location>
        <begin position="14"/>
        <end position="33"/>
    </location>
</feature>
<evidence type="ECO:0000313" key="3">
    <source>
        <dbReference type="Proteomes" id="UP001596023"/>
    </source>
</evidence>
<protein>
    <recommendedName>
        <fullName evidence="4">Fibronectin type-III domain-containing protein</fullName>
    </recommendedName>
</protein>
<keyword evidence="1" id="KW-0472">Membrane</keyword>
<sequence>MNRQCNRQQIINSVFLRCMYILIMCLVSVGIYGQQQTYPVQVYTQLAPPYTPHIPAYYTGTQAKLKVMLINTDMQQPTVNVYLRMKILSSSFSAVTPPEVYTPQIELQAGMLVTLSLNDLEPYFKKENLRVSGGQSEFYRTQMLPDNFYRFHFEVYEVGTNRLVSNTKTGFAQAMIASGEPPILNLPQKGSVIKESNIPSIMFSWTPKHMNSIAAAYGTEYDISLVEIYDKQVAPEAAFDYSRVLYTETTKSTSFIHTVAQPLLIPGMRYAWRVQAKAREGVDEISVFKNNGYSPVSWFDYTADCKTVQSCGAIYENGHVDISWQDAGAMEYTVEYRKKGTSRWYTGTINKPLLSQLYNLQAGKDYEYRIGSRCVAGDAFQYNDLQAFHIPDRQENGPNCGLMPDISLTNRTPARELQSGMPVLVGDFPVFITKVSGSGRFTGEGYVGIPYLQGAQIAVTFKDIVVNTDNRLVEGFFETKNDTKNNNLLFDADQYQTGGKGVGDIRSGEEQAAFKVDYTINPDIKALPLKADGTKDEIKEGTDYTISKGENGKYTFILTDSEGKEHKVEADTMPATIEDKEGNTYEVNEKGEVKPVSKVSDIKLDSSTKDTQSKLGTLSFKATKNTKYALDEYNSIYEKVTEYNDQYKPEGTAITASAKFMLPGASDEIAVYIKENKDNKLIPEKVRFVTGKGREYPATYDNQTKEWTLTIVGGQANDGQELYAVQDTGDDKYETLGKLNIFTYEPFNRSVTLVPVNGAMNGLDKQTVQNGLNEIYGKVGIHWTVNVLEKPFSYTPKNGSTFNVTGSGLLSMFTDDMKAINEAFKQSGEYQEDGLYLFVIGDKASESGTEGDMPLGSQFGYLFPNASIRTIAHEVGHGAFNLEHPFDRPVRNSFPQKGMLEYNLMDYPTKDAEKWTELVKLQWDQTRAPGHVIGLFQKDKSGMSMGMLAQETESSQQIDNPGDEISFYIGNKKYTFIFRDKIQNLTNSQFNSNNKIFVVASYVKDGTFAGFYEKSEYQKLQDKDGKVDLSSNTIKSLQQFKAYELKDVEELSSRSVELKDALIENNNYGKVKAIIVLSQAISNDEYQSVFSAASRDNDCRIELGTKKAYADACLDKYIDALVGALNKEVEYFDRNCNCIVKRSGSELLGNSDPDFQKWFTDSIGGADAIRILENRIYEANIARYTDNIAKGIYGADKYGTVNIPQSIKEKVRREARESAFPAIKAMWAIERSGADPDGLFFNFSSVSFERFSYYYYRALTTTSNEDAKEILTDVGLQVAIQWAFEVIPAVKTAKGNLAKWTEAKVKPADLISEIEGKGYYIIDGNEEAIILKNGSNQEGKVSITARNLDNVQWLNITDDLLSQMKVKGYSLFDEVDGFIIFKDASGQVGKISSKAANLDGITWFKPKAGNTWQIHEENVTNYLKFKYGNKVSTQVKVQIYHKNGQAVEGYLDDLVETSNKDLLIIDAKHSQKAAIVDGKIPGYTAGQKQSYQWITDGDVVKIEIIGDGANNIPGLGRKIDILPRLKGKVGIITNDASGQLVEISVYKTTK</sequence>
<dbReference type="InterPro" id="IPR036116">
    <property type="entry name" value="FN3_sf"/>
</dbReference>
<accession>A0ABV9KSV0</accession>
<dbReference type="InterPro" id="IPR013783">
    <property type="entry name" value="Ig-like_fold"/>
</dbReference>
<evidence type="ECO:0000313" key="2">
    <source>
        <dbReference type="EMBL" id="MFC4673099.1"/>
    </source>
</evidence>